<evidence type="ECO:0000313" key="18">
    <source>
        <dbReference type="Proteomes" id="UP000094065"/>
    </source>
</evidence>
<comment type="similarity">
    <text evidence="3 13">Belongs to the phosphohexose mutase family.</text>
</comment>
<dbReference type="GO" id="GO:0005829">
    <property type="term" value="C:cytosol"/>
    <property type="evidence" value="ECO:0007669"/>
    <property type="project" value="TreeGrafter"/>
</dbReference>
<dbReference type="SUPFAM" id="SSF55957">
    <property type="entry name" value="Phosphoglucomutase, C-terminal domain"/>
    <property type="match status" value="1"/>
</dbReference>
<dbReference type="PANTHER" id="PTHR22573">
    <property type="entry name" value="PHOSPHOHEXOMUTASE FAMILY MEMBER"/>
    <property type="match status" value="1"/>
</dbReference>
<evidence type="ECO:0000256" key="6">
    <source>
        <dbReference type="ARBA" id="ARBA00022553"/>
    </source>
</evidence>
<dbReference type="STRING" id="1295533.A0A1E3HCQ7"/>
<dbReference type="InterPro" id="IPR005844">
    <property type="entry name" value="A-D-PHexomutase_a/b/a-I"/>
</dbReference>
<dbReference type="Pfam" id="PF02879">
    <property type="entry name" value="PGM_PMM_II"/>
    <property type="match status" value="1"/>
</dbReference>
<dbReference type="Pfam" id="PF24947">
    <property type="entry name" value="PGM1_C_vert_fung"/>
    <property type="match status" value="1"/>
</dbReference>
<dbReference type="NCBIfam" id="NF005737">
    <property type="entry name" value="PRK07564.1-1"/>
    <property type="match status" value="1"/>
</dbReference>
<feature type="domain" description="Alpha-D-phosphohexomutase alpha/beta/alpha" evidence="15">
    <location>
        <begin position="181"/>
        <end position="284"/>
    </location>
</feature>
<dbReference type="InterPro" id="IPR005845">
    <property type="entry name" value="A-D-PHexomutase_a/b/a-II"/>
</dbReference>
<evidence type="ECO:0000259" key="15">
    <source>
        <dbReference type="Pfam" id="PF02879"/>
    </source>
</evidence>
<evidence type="ECO:0000259" key="16">
    <source>
        <dbReference type="Pfam" id="PF02880"/>
    </source>
</evidence>
<evidence type="ECO:0000256" key="5">
    <source>
        <dbReference type="ARBA" id="ARBA00022526"/>
    </source>
</evidence>
<dbReference type="FunFam" id="3.40.120.10:FF:000005">
    <property type="entry name" value="Phosphoglucomutase 5"/>
    <property type="match status" value="1"/>
</dbReference>
<dbReference type="FunFam" id="3.40.120.10:FF:000009">
    <property type="entry name" value="Phosphoglucomutase, cytoplasmic 1"/>
    <property type="match status" value="1"/>
</dbReference>
<evidence type="ECO:0000256" key="10">
    <source>
        <dbReference type="ARBA" id="ARBA00023277"/>
    </source>
</evidence>
<dbReference type="PROSITE" id="PS00710">
    <property type="entry name" value="PGM_PMM"/>
    <property type="match status" value="1"/>
</dbReference>
<feature type="domain" description="Alpha-D-phosphohexomutase alpha/beta/alpha" evidence="14">
    <location>
        <begin position="9"/>
        <end position="149"/>
    </location>
</feature>
<dbReference type="Gene3D" id="3.40.120.10">
    <property type="entry name" value="Alpha-D-Glucose-1,6-Bisphosphate, subunit A, domain 3"/>
    <property type="match status" value="3"/>
</dbReference>
<feature type="domain" description="Alpha-D-phosphohexomutase alpha/beta/alpha" evidence="16">
    <location>
        <begin position="295"/>
        <end position="394"/>
    </location>
</feature>
<dbReference type="PRINTS" id="PR00509">
    <property type="entry name" value="PGMPMM"/>
</dbReference>
<dbReference type="EC" id="5.4.2.2" evidence="4"/>
<keyword evidence="18" id="KW-1185">Reference proteome</keyword>
<evidence type="ECO:0000313" key="17">
    <source>
        <dbReference type="EMBL" id="ODN74127.1"/>
    </source>
</evidence>
<dbReference type="PANTHER" id="PTHR22573:SF2">
    <property type="entry name" value="PHOSPHOGLUCOMUTASE"/>
    <property type="match status" value="1"/>
</dbReference>
<accession>A0A1E3HCQ7</accession>
<dbReference type="FunFam" id="3.30.310.50:FF:000002">
    <property type="entry name" value="Phosphoglucomutase 5"/>
    <property type="match status" value="1"/>
</dbReference>
<dbReference type="InterPro" id="IPR016055">
    <property type="entry name" value="A-D-PHexomutase_a/b/a-I/II/III"/>
</dbReference>
<comment type="catalytic activity">
    <reaction evidence="12">
        <text>O-phospho-L-seryl-[protein] + alpha-D-glucose 1-phosphate = alpha-D-glucose 1,6-bisphosphate + L-seryl-[protein]</text>
        <dbReference type="Rhea" id="RHEA:68748"/>
        <dbReference type="Rhea" id="RHEA-COMP:9863"/>
        <dbReference type="Rhea" id="RHEA-COMP:11604"/>
        <dbReference type="ChEBI" id="CHEBI:29999"/>
        <dbReference type="ChEBI" id="CHEBI:58392"/>
        <dbReference type="ChEBI" id="CHEBI:58601"/>
        <dbReference type="ChEBI" id="CHEBI:83421"/>
    </reaction>
</comment>
<dbReference type="FunFam" id="3.40.120.10:FF:000004">
    <property type="entry name" value="Phosphoglucomutase 5"/>
    <property type="match status" value="1"/>
</dbReference>
<dbReference type="GO" id="GO:0000287">
    <property type="term" value="F:magnesium ion binding"/>
    <property type="evidence" value="ECO:0007669"/>
    <property type="project" value="InterPro"/>
</dbReference>
<dbReference type="Pfam" id="PF02880">
    <property type="entry name" value="PGM_PMM_III"/>
    <property type="match status" value="1"/>
</dbReference>
<dbReference type="InterPro" id="IPR045244">
    <property type="entry name" value="PGM"/>
</dbReference>
<evidence type="ECO:0000256" key="4">
    <source>
        <dbReference type="ARBA" id="ARBA00012728"/>
    </source>
</evidence>
<evidence type="ECO:0000256" key="9">
    <source>
        <dbReference type="ARBA" id="ARBA00023235"/>
    </source>
</evidence>
<dbReference type="AlphaFoldDB" id="A0A1E3HCQ7"/>
<dbReference type="Gene3D" id="3.30.310.50">
    <property type="entry name" value="Alpha-D-phosphohexomutase, C-terminal domain"/>
    <property type="match status" value="1"/>
</dbReference>
<dbReference type="InterPro" id="IPR016066">
    <property type="entry name" value="A-D-PHexomutase_CS"/>
</dbReference>
<keyword evidence="8 13" id="KW-0460">Magnesium</keyword>
<gene>
    <name evidence="17" type="ORF">L202_07582</name>
</gene>
<organism evidence="17 18">
    <name type="scientific">Cryptococcus amylolentus CBS 6039</name>
    <dbReference type="NCBI Taxonomy" id="1295533"/>
    <lineage>
        <taxon>Eukaryota</taxon>
        <taxon>Fungi</taxon>
        <taxon>Dikarya</taxon>
        <taxon>Basidiomycota</taxon>
        <taxon>Agaricomycotina</taxon>
        <taxon>Tremellomycetes</taxon>
        <taxon>Tremellales</taxon>
        <taxon>Cryptococcaceae</taxon>
        <taxon>Cryptococcus</taxon>
    </lineage>
</organism>
<dbReference type="GeneID" id="30158891"/>
<keyword evidence="6" id="KW-0597">Phosphoprotein</keyword>
<dbReference type="Pfam" id="PF02878">
    <property type="entry name" value="PGM_PMM_I"/>
    <property type="match status" value="1"/>
</dbReference>
<comment type="caution">
    <text evidence="17">The sequence shown here is derived from an EMBL/GenBank/DDBJ whole genome shotgun (WGS) entry which is preliminary data.</text>
</comment>
<evidence type="ECO:0000256" key="7">
    <source>
        <dbReference type="ARBA" id="ARBA00022723"/>
    </source>
</evidence>
<dbReference type="GO" id="GO:0006006">
    <property type="term" value="P:glucose metabolic process"/>
    <property type="evidence" value="ECO:0007669"/>
    <property type="project" value="UniProtKB-KW"/>
</dbReference>
<evidence type="ECO:0000256" key="13">
    <source>
        <dbReference type="RuleBase" id="RU004326"/>
    </source>
</evidence>
<evidence type="ECO:0000259" key="14">
    <source>
        <dbReference type="Pfam" id="PF02878"/>
    </source>
</evidence>
<protein>
    <recommendedName>
        <fullName evidence="4">phosphoglucomutase (alpha-D-glucose-1,6-bisphosphate-dependent)</fullName>
        <ecNumber evidence="4">5.4.2.2</ecNumber>
    </recommendedName>
</protein>
<dbReference type="OrthoDB" id="2291at2759"/>
<dbReference type="SUPFAM" id="SSF53738">
    <property type="entry name" value="Phosphoglucomutase, first 3 domains"/>
    <property type="match status" value="3"/>
</dbReference>
<dbReference type="InterPro" id="IPR005846">
    <property type="entry name" value="A-D-PHexomutase_a/b/a-III"/>
</dbReference>
<comment type="cofactor">
    <cofactor evidence="2">
        <name>Mg(2+)</name>
        <dbReference type="ChEBI" id="CHEBI:18420"/>
    </cofactor>
</comment>
<dbReference type="EMBL" id="AWGJ01000012">
    <property type="protein sequence ID" value="ODN74127.1"/>
    <property type="molecule type" value="Genomic_DNA"/>
</dbReference>
<dbReference type="CDD" id="cd03085">
    <property type="entry name" value="PGM1"/>
    <property type="match status" value="1"/>
</dbReference>
<comment type="catalytic activity">
    <reaction evidence="11">
        <text>alpha-D-glucose 1,6-bisphosphate + L-seryl-[protein] = O-phospho-L-seryl-[protein] + alpha-D-glucose 6-phosphate</text>
        <dbReference type="Rhea" id="RHEA:68752"/>
        <dbReference type="Rhea" id="RHEA-COMP:9863"/>
        <dbReference type="Rhea" id="RHEA-COMP:11604"/>
        <dbReference type="ChEBI" id="CHEBI:29999"/>
        <dbReference type="ChEBI" id="CHEBI:58225"/>
        <dbReference type="ChEBI" id="CHEBI:58392"/>
        <dbReference type="ChEBI" id="CHEBI:83421"/>
    </reaction>
</comment>
<dbReference type="GO" id="GO:0004614">
    <property type="term" value="F:phosphoglucomutase activity"/>
    <property type="evidence" value="ECO:0007669"/>
    <property type="project" value="UniProtKB-EC"/>
</dbReference>
<evidence type="ECO:0000256" key="1">
    <source>
        <dbReference type="ARBA" id="ARBA00000443"/>
    </source>
</evidence>
<evidence type="ECO:0000256" key="8">
    <source>
        <dbReference type="ARBA" id="ARBA00022842"/>
    </source>
</evidence>
<keyword evidence="9" id="KW-0413">Isomerase</keyword>
<name>A0A1E3HCQ7_9TREE</name>
<reference evidence="17 18" key="1">
    <citation type="submission" date="2016-06" db="EMBL/GenBank/DDBJ databases">
        <title>Evolution of pathogenesis and genome organization in the Tremellales.</title>
        <authorList>
            <person name="Cuomo C."/>
            <person name="Litvintseva A."/>
            <person name="Heitman J."/>
            <person name="Chen Y."/>
            <person name="Sun S."/>
            <person name="Springer D."/>
            <person name="Dromer F."/>
            <person name="Young S."/>
            <person name="Zeng Q."/>
            <person name="Chapman S."/>
            <person name="Gujja S."/>
            <person name="Saif S."/>
            <person name="Birren B."/>
        </authorList>
    </citation>
    <scope>NUCLEOTIDE SEQUENCE [LARGE SCALE GENOMIC DNA]</scope>
    <source>
        <strain evidence="17 18">CBS 6039</strain>
    </source>
</reference>
<keyword evidence="10" id="KW-0119">Carbohydrate metabolism</keyword>
<evidence type="ECO:0000256" key="11">
    <source>
        <dbReference type="ARBA" id="ARBA00049318"/>
    </source>
</evidence>
<comment type="catalytic activity">
    <reaction evidence="1">
        <text>alpha-D-glucose 1-phosphate = alpha-D-glucose 6-phosphate</text>
        <dbReference type="Rhea" id="RHEA:23536"/>
        <dbReference type="ChEBI" id="CHEBI:58225"/>
        <dbReference type="ChEBI" id="CHEBI:58601"/>
        <dbReference type="EC" id="5.4.2.2"/>
    </reaction>
</comment>
<sequence length="555" mass="60064">MAQLTPSGQKPGTSGLRKKVKIFQQEHYTENFIQATFTAMPGGSQGKTIVVGGDGRYFSPEASQIILRLAAGNGIKHVIIGKDAILSTPAVSALIRSLKTDGGILLTASHNPGGPENDFGIKFNTANGGPAPEEVTNAIHKVADSITEYKQVDLPEFDLSKIGEFTHGPLKVTVVDPVENYIKLLKEIFDFDLIKNWLHTTSPKPTVLFDALNGVTGPYGRAIFVNELGLDENSVQNCVPLPDFGGSHPDPNLTYAHELVERVEKENIEFGAASDGDGDRNMIYGKGAFVTPSDSVAIIADWAEKAIPYFKDGIKGLARSMPTSGAIDIVAKSKGLEVFEVPTGWKFFGNLMDAGRLSICGEESFGTGSDHIREKDGVWAVVAWLSILATANKETPGVGIKEVQLQFWKKYGRSFFSRYDYEECESEGAEKLVSHIRDTFAAPGFVGSSLKATSSDASFKVAEAGDFSYTDPIDGSVSKNQGLYIKFADGSRVIFRLSGTGSSGATIRLYVEKYSQDESEYENDAQVGLKPLIEVALELSKLKEFTGREKPSVIT</sequence>
<evidence type="ECO:0000256" key="3">
    <source>
        <dbReference type="ARBA" id="ARBA00010231"/>
    </source>
</evidence>
<dbReference type="Proteomes" id="UP000094065">
    <property type="component" value="Unassembled WGS sequence"/>
</dbReference>
<evidence type="ECO:0000256" key="12">
    <source>
        <dbReference type="ARBA" id="ARBA00049409"/>
    </source>
</evidence>
<keyword evidence="5" id="KW-0313">Glucose metabolism</keyword>
<dbReference type="InterPro" id="IPR005841">
    <property type="entry name" value="Alpha-D-phosphohexomutase_SF"/>
</dbReference>
<evidence type="ECO:0000256" key="2">
    <source>
        <dbReference type="ARBA" id="ARBA00001946"/>
    </source>
</evidence>
<dbReference type="InterPro" id="IPR036900">
    <property type="entry name" value="A-D-PHexomutase_C_sf"/>
</dbReference>
<proteinExistence type="inferred from homology"/>
<dbReference type="RefSeq" id="XP_018989989.1">
    <property type="nucleotide sequence ID" value="XM_019142346.1"/>
</dbReference>
<keyword evidence="7 13" id="KW-0479">Metal-binding</keyword>